<reference evidence="1 2" key="1">
    <citation type="submission" date="2020-04" db="EMBL/GenBank/DDBJ databases">
        <title>Genomic analysis of gastric non-Helicobacter pylori Helicobacters isolated in Japan.</title>
        <authorList>
            <person name="Suzuki M."/>
            <person name="Rimbara E."/>
        </authorList>
    </citation>
    <scope>NUCLEOTIDE SEQUENCE [LARGE SCALE GENOMIC DNA]</scope>
    <source>
        <strain evidence="1 2">NHP19-0020</strain>
        <plasmid evidence="1 2">pNHP190020_1</plasmid>
    </source>
</reference>
<evidence type="ECO:0000313" key="1">
    <source>
        <dbReference type="EMBL" id="BCD46766.1"/>
    </source>
</evidence>
<evidence type="ECO:0000313" key="2">
    <source>
        <dbReference type="Proteomes" id="UP000509742"/>
    </source>
</evidence>
<sequence length="470" mass="54494">MAYDRGTIIYSWYQELKERSRQQRIAEESKKRQIAQSKITTHKHIHSPNEDIYSIPLHEILLCNGYSINKTKSSANYPVMQNKDEKLIIFRRDGHYFYFNSRSDERGNIVTFCRNRHISIQEVLHNYRTKAQQLESSLHLDDTRKQENQKKALKDFSAFNLYNPQRADFFIKKGIDATTLDPYLNPKNFKQDKEGNPCFAHYGVSVLETRDQEGVLQSSDLIVQVGYSKRLITPLIKDLEGNIRETPLKSIHYGKKGLEILFPNLLLDEHSPQSPIHQLTNIIITENIIDALSFMQLHKHYNPHTTLLISTAGQFSLEKNLKPLLETMKDPKTPDFQKFKVDQRGLRRDIAFTLAFDNDAMGEKYTTKVSAYLMESFKITPTIHQSFTKDVSDDLKLCQQTGLKIENLNVDTLKNALKTILRNYQSTSHPHTKKTLATKIANIDQIFPLKENFKQKFVEIRSGKNIGMEL</sequence>
<evidence type="ECO:0008006" key="3">
    <source>
        <dbReference type="Google" id="ProtNLM"/>
    </source>
</evidence>
<dbReference type="EMBL" id="AP023037">
    <property type="protein sequence ID" value="BCD46766.1"/>
    <property type="molecule type" value="Genomic_DNA"/>
</dbReference>
<protein>
    <recommendedName>
        <fullName evidence="3">Toprim domain-containing protein</fullName>
    </recommendedName>
</protein>
<dbReference type="Proteomes" id="UP000509742">
    <property type="component" value="Plasmid pNHP190020_1"/>
</dbReference>
<proteinExistence type="predicted"/>
<dbReference type="RefSeq" id="WP_040499273.1">
    <property type="nucleotide sequence ID" value="NZ_AP023037.1"/>
</dbReference>
<name>A0ABM7L246_9HELI</name>
<gene>
    <name evidence="1" type="ORF">NHP190020_18050</name>
</gene>
<dbReference type="Pfam" id="PF13155">
    <property type="entry name" value="Toprim_2"/>
    <property type="match status" value="1"/>
</dbReference>
<keyword evidence="2" id="KW-1185">Reference proteome</keyword>
<keyword evidence="1" id="KW-0614">Plasmid</keyword>
<accession>A0ABM7L246</accession>
<organism evidence="1 2">
    <name type="scientific">Helicobacter suis</name>
    <dbReference type="NCBI Taxonomy" id="104628"/>
    <lineage>
        <taxon>Bacteria</taxon>
        <taxon>Pseudomonadati</taxon>
        <taxon>Campylobacterota</taxon>
        <taxon>Epsilonproteobacteria</taxon>
        <taxon>Campylobacterales</taxon>
        <taxon>Helicobacteraceae</taxon>
        <taxon>Helicobacter</taxon>
    </lineage>
</organism>
<dbReference type="Gene3D" id="3.40.1360.10">
    <property type="match status" value="1"/>
</dbReference>
<geneLocation type="plasmid" evidence="1 2">
    <name>pNHP190020_1</name>
</geneLocation>